<comment type="caution">
    <text evidence="1">The sequence shown here is derived from an EMBL/GenBank/DDBJ whole genome shotgun (WGS) entry which is preliminary data.</text>
</comment>
<organism evidence="1 2">
    <name type="scientific">Pedobacter chinensis</name>
    <dbReference type="NCBI Taxonomy" id="2282421"/>
    <lineage>
        <taxon>Bacteria</taxon>
        <taxon>Pseudomonadati</taxon>
        <taxon>Bacteroidota</taxon>
        <taxon>Sphingobacteriia</taxon>
        <taxon>Sphingobacteriales</taxon>
        <taxon>Sphingobacteriaceae</taxon>
        <taxon>Pedobacter</taxon>
    </lineage>
</organism>
<keyword evidence="2" id="KW-1185">Reference proteome</keyword>
<proteinExistence type="predicted"/>
<evidence type="ECO:0000313" key="2">
    <source>
        <dbReference type="Proteomes" id="UP000253961"/>
    </source>
</evidence>
<reference evidence="1 2" key="1">
    <citation type="submission" date="2018-07" db="EMBL/GenBank/DDBJ databases">
        <title>Pedobacter sp. nov., isolated from soil.</title>
        <authorList>
            <person name="Zhou L.Y."/>
            <person name="Du Z.J."/>
        </authorList>
    </citation>
    <scope>NUCLEOTIDE SEQUENCE [LARGE SCALE GENOMIC DNA]</scope>
    <source>
        <strain evidence="1 2">JDX94</strain>
    </source>
</reference>
<evidence type="ECO:0000313" key="1">
    <source>
        <dbReference type="EMBL" id="RDC56855.1"/>
    </source>
</evidence>
<sequence length="76" mass="8494">MVVFLNLFQDLNSGKDADHEVATINTCCCKMNDECTIWVQIKTSSAIFFALLSLFYQKAATQMFLAVLGGKKIQII</sequence>
<accession>A0A369Q077</accession>
<dbReference type="AlphaFoldDB" id="A0A369Q077"/>
<name>A0A369Q077_9SPHI</name>
<dbReference type="Proteomes" id="UP000253961">
    <property type="component" value="Unassembled WGS sequence"/>
</dbReference>
<protein>
    <submittedName>
        <fullName evidence="1">Uncharacterized protein</fullName>
    </submittedName>
</protein>
<gene>
    <name evidence="1" type="ORF">DU508_06540</name>
</gene>
<dbReference type="EMBL" id="QPKV01000003">
    <property type="protein sequence ID" value="RDC56855.1"/>
    <property type="molecule type" value="Genomic_DNA"/>
</dbReference>